<dbReference type="AlphaFoldDB" id="A0A067PVM8"/>
<evidence type="ECO:0000313" key="2">
    <source>
        <dbReference type="EMBL" id="KDQ54381.1"/>
    </source>
</evidence>
<evidence type="ECO:0000256" key="1">
    <source>
        <dbReference type="SAM" id="MobiDB-lite"/>
    </source>
</evidence>
<feature type="compositionally biased region" description="Basic and acidic residues" evidence="1">
    <location>
        <begin position="1"/>
        <end position="17"/>
    </location>
</feature>
<dbReference type="HOGENOM" id="CLU_868962_0_0_1"/>
<keyword evidence="3" id="KW-1185">Reference proteome</keyword>
<gene>
    <name evidence="2" type="ORF">JAAARDRAFT_406539</name>
</gene>
<feature type="region of interest" description="Disordered" evidence="1">
    <location>
        <begin position="274"/>
        <end position="320"/>
    </location>
</feature>
<dbReference type="Proteomes" id="UP000027265">
    <property type="component" value="Unassembled WGS sequence"/>
</dbReference>
<evidence type="ECO:0000313" key="3">
    <source>
        <dbReference type="Proteomes" id="UP000027265"/>
    </source>
</evidence>
<dbReference type="EMBL" id="KL197729">
    <property type="protein sequence ID" value="KDQ54381.1"/>
    <property type="molecule type" value="Genomic_DNA"/>
</dbReference>
<accession>A0A067PVM8</accession>
<feature type="region of interest" description="Disordered" evidence="1">
    <location>
        <begin position="1"/>
        <end position="41"/>
    </location>
</feature>
<feature type="compositionally biased region" description="Gly residues" evidence="1">
    <location>
        <begin position="287"/>
        <end position="298"/>
    </location>
</feature>
<organism evidence="2 3">
    <name type="scientific">Jaapia argillacea MUCL 33604</name>
    <dbReference type="NCBI Taxonomy" id="933084"/>
    <lineage>
        <taxon>Eukaryota</taxon>
        <taxon>Fungi</taxon>
        <taxon>Dikarya</taxon>
        <taxon>Basidiomycota</taxon>
        <taxon>Agaricomycotina</taxon>
        <taxon>Agaricomycetes</taxon>
        <taxon>Agaricomycetidae</taxon>
        <taxon>Jaapiales</taxon>
        <taxon>Jaapiaceae</taxon>
        <taxon>Jaapia</taxon>
    </lineage>
</organism>
<reference evidence="3" key="1">
    <citation type="journal article" date="2014" name="Proc. Natl. Acad. Sci. U.S.A.">
        <title>Extensive sampling of basidiomycete genomes demonstrates inadequacy of the white-rot/brown-rot paradigm for wood decay fungi.</title>
        <authorList>
            <person name="Riley R."/>
            <person name="Salamov A.A."/>
            <person name="Brown D.W."/>
            <person name="Nagy L.G."/>
            <person name="Floudas D."/>
            <person name="Held B.W."/>
            <person name="Levasseur A."/>
            <person name="Lombard V."/>
            <person name="Morin E."/>
            <person name="Otillar R."/>
            <person name="Lindquist E.A."/>
            <person name="Sun H."/>
            <person name="LaButti K.M."/>
            <person name="Schmutz J."/>
            <person name="Jabbour D."/>
            <person name="Luo H."/>
            <person name="Baker S.E."/>
            <person name="Pisabarro A.G."/>
            <person name="Walton J.D."/>
            <person name="Blanchette R.A."/>
            <person name="Henrissat B."/>
            <person name="Martin F."/>
            <person name="Cullen D."/>
            <person name="Hibbett D.S."/>
            <person name="Grigoriev I.V."/>
        </authorList>
    </citation>
    <scope>NUCLEOTIDE SEQUENCE [LARGE SCALE GENOMIC DNA]</scope>
    <source>
        <strain evidence="3">MUCL 33604</strain>
    </source>
</reference>
<proteinExistence type="predicted"/>
<protein>
    <submittedName>
        <fullName evidence="2">Uncharacterized protein</fullName>
    </submittedName>
</protein>
<name>A0A067PVM8_9AGAM</name>
<dbReference type="InParanoid" id="A0A067PVM8"/>
<sequence length="320" mass="32979">MDTDIFARGDDFVEDQHNPSSLIPHPGDDPSAILAPETASKEGRPILPVTGVATTASSHTPPVDWVWGLGNDADAGGSLLHPTGTEMSMENMEGGPWRFDDFSPHHYPDSPHHFTGEVAMSPDPQPHFPTSYSRLTTPLYHLHGSPSQDAGVGTLLECSPPPDSALSPLCGNIFPSALFSFPSPPLAQPPTPVLSCIPLPHGPDISEDAFGGNFGQGVAGPSSLALPIHHRQHGQGGASVPPIQLTIGGNSGQWVIGPSGLGLYFPCHTQHSQGAASVPPVQPTSGGSLGQGVAGPSGLGLSTSHHNQHGQGGCQALSLS</sequence>